<evidence type="ECO:0000256" key="3">
    <source>
        <dbReference type="ARBA" id="ARBA00022692"/>
    </source>
</evidence>
<comment type="subcellular location">
    <subcellularLocation>
        <location evidence="1">Mitochondrion inner membrane</location>
        <topology evidence="1">Single-pass membrane protein</topology>
    </subcellularLocation>
</comment>
<feature type="domain" description="BCS1 N-terminal" evidence="15">
    <location>
        <begin position="80"/>
        <end position="289"/>
    </location>
</feature>
<dbReference type="Gene3D" id="3.40.50.300">
    <property type="entry name" value="P-loop containing nucleotide triphosphate hydrolases"/>
    <property type="match status" value="1"/>
</dbReference>
<dbReference type="AlphaFoldDB" id="A0A9P3H5V4"/>
<feature type="compositionally biased region" description="Low complexity" evidence="13">
    <location>
        <begin position="33"/>
        <end position="52"/>
    </location>
</feature>
<dbReference type="Pfam" id="PF00004">
    <property type="entry name" value="AAA"/>
    <property type="match status" value="1"/>
</dbReference>
<feature type="domain" description="AAA+ ATPase" evidence="14">
    <location>
        <begin position="320"/>
        <end position="450"/>
    </location>
</feature>
<evidence type="ECO:0000256" key="6">
    <source>
        <dbReference type="ARBA" id="ARBA00022801"/>
    </source>
</evidence>
<evidence type="ECO:0000256" key="12">
    <source>
        <dbReference type="RuleBase" id="RU003651"/>
    </source>
</evidence>
<evidence type="ECO:0000256" key="13">
    <source>
        <dbReference type="SAM" id="MobiDB-lite"/>
    </source>
</evidence>
<keyword evidence="4 12" id="KW-0547">Nucleotide-binding</keyword>
<dbReference type="InterPro" id="IPR014851">
    <property type="entry name" value="BCS1_N"/>
</dbReference>
<keyword evidence="17" id="KW-1185">Reference proteome</keyword>
<dbReference type="InterPro" id="IPR003593">
    <property type="entry name" value="AAA+_ATPase"/>
</dbReference>
<organism evidence="16 17">
    <name type="scientific">Entomortierella parvispora</name>
    <dbReference type="NCBI Taxonomy" id="205924"/>
    <lineage>
        <taxon>Eukaryota</taxon>
        <taxon>Fungi</taxon>
        <taxon>Fungi incertae sedis</taxon>
        <taxon>Mucoromycota</taxon>
        <taxon>Mortierellomycotina</taxon>
        <taxon>Mortierellomycetes</taxon>
        <taxon>Mortierellales</taxon>
        <taxon>Mortierellaceae</taxon>
        <taxon>Entomortierella</taxon>
    </lineage>
</organism>
<dbReference type="OrthoDB" id="10251412at2759"/>
<gene>
    <name evidence="16" type="ORF">EMPS_03044</name>
</gene>
<evidence type="ECO:0000259" key="15">
    <source>
        <dbReference type="SMART" id="SM01024"/>
    </source>
</evidence>
<reference evidence="16" key="1">
    <citation type="submission" date="2021-11" db="EMBL/GenBank/DDBJ databases">
        <authorList>
            <person name="Herlambang A."/>
            <person name="Guo Y."/>
            <person name="Takashima Y."/>
            <person name="Nishizawa T."/>
        </authorList>
    </citation>
    <scope>NUCLEOTIDE SEQUENCE</scope>
    <source>
        <strain evidence="16">E1425</strain>
    </source>
</reference>
<feature type="region of interest" description="Disordered" evidence="13">
    <location>
        <begin position="1"/>
        <end position="61"/>
    </location>
</feature>
<dbReference type="Pfam" id="PF25426">
    <property type="entry name" value="AAA_lid_BCS1"/>
    <property type="match status" value="1"/>
</dbReference>
<evidence type="ECO:0000256" key="7">
    <source>
        <dbReference type="ARBA" id="ARBA00022840"/>
    </source>
</evidence>
<dbReference type="Proteomes" id="UP000827284">
    <property type="component" value="Unassembled WGS sequence"/>
</dbReference>
<evidence type="ECO:0000256" key="9">
    <source>
        <dbReference type="ARBA" id="ARBA00023128"/>
    </source>
</evidence>
<dbReference type="SUPFAM" id="SSF52540">
    <property type="entry name" value="P-loop containing nucleoside triphosphate hydrolases"/>
    <property type="match status" value="1"/>
</dbReference>
<keyword evidence="8" id="KW-1133">Transmembrane helix</keyword>
<keyword evidence="3" id="KW-0812">Transmembrane</keyword>
<evidence type="ECO:0000256" key="2">
    <source>
        <dbReference type="ARBA" id="ARBA00007448"/>
    </source>
</evidence>
<keyword evidence="5" id="KW-0999">Mitochondrion inner membrane</keyword>
<dbReference type="InterPro" id="IPR003960">
    <property type="entry name" value="ATPase_AAA_CS"/>
</dbReference>
<sequence length="514" mass="57279">MTSLAIRSPEAMTSSPRVESESSSTPAQPYPSSPDRSVQPPSSSSPSNSTSPTGADPKQEGFFQSVIGSNPYFSAGFGLMAVGAGLTILRQGTMAGASLLRRQMLVTLEIPSKDKSYLWFLHWMSSQSRSAAMTGSSTIKAGEAVKTASTTGRPGLLNRWSDRLANRINKRSQFLAVQTEFKQHDNGSVSTRFNLVPGNGKHLICYRGAWIQVERTRDAKMMDLSTGAPWETVTLTTLSSDRHVFSELLQEAQKMALMNQEGKTVIYTSWGAEWRPFGQPRKRRLLQSVILADGIGERVVRDVKEFVKNEKWYDDRGIPYRRGYLLYGPPGSGKTSFIQALAGELEYNICILNLSERGLTNDRLNHLLTNLPERSIMLLEDIDAAFAKREKTQEGFQSMVTFSGLLNALDGVASSEGRIIFMTTNHVESLDPALIRPGRVDLREYVGDATPSQIEKMFKRFYDDHEELAQRFVKSLEGHKVSTAALQGHFVHFKDRPEEACENVGYLFIKDRVD</sequence>
<evidence type="ECO:0000256" key="10">
    <source>
        <dbReference type="ARBA" id="ARBA00023136"/>
    </source>
</evidence>
<proteinExistence type="inferred from homology"/>
<comment type="caution">
    <text evidence="16">The sequence shown here is derived from an EMBL/GenBank/DDBJ whole genome shotgun (WGS) entry which is preliminary data.</text>
</comment>
<dbReference type="SMART" id="SM01024">
    <property type="entry name" value="BCS1_N"/>
    <property type="match status" value="1"/>
</dbReference>
<dbReference type="InterPro" id="IPR050747">
    <property type="entry name" value="Mitochondrial_chaperone_BCS1"/>
</dbReference>
<feature type="compositionally biased region" description="Low complexity" evidence="13">
    <location>
        <begin position="13"/>
        <end position="26"/>
    </location>
</feature>
<comment type="catalytic activity">
    <reaction evidence="11">
        <text>ATP + H2O = ADP + phosphate + H(+)</text>
        <dbReference type="Rhea" id="RHEA:13065"/>
        <dbReference type="ChEBI" id="CHEBI:15377"/>
        <dbReference type="ChEBI" id="CHEBI:15378"/>
        <dbReference type="ChEBI" id="CHEBI:30616"/>
        <dbReference type="ChEBI" id="CHEBI:43474"/>
        <dbReference type="ChEBI" id="CHEBI:456216"/>
    </reaction>
    <physiologicalReaction direction="left-to-right" evidence="11">
        <dbReference type="Rhea" id="RHEA:13066"/>
    </physiologicalReaction>
</comment>
<dbReference type="InterPro" id="IPR003959">
    <property type="entry name" value="ATPase_AAA_core"/>
</dbReference>
<evidence type="ECO:0000313" key="16">
    <source>
        <dbReference type="EMBL" id="GJJ70694.1"/>
    </source>
</evidence>
<reference evidence="16" key="2">
    <citation type="journal article" date="2022" name="Microbiol. Resour. Announc.">
        <title>Whole-Genome Sequence of Entomortierella parvispora E1425, a Mucoromycotan Fungus Associated with Burkholderiaceae-Related Endosymbiotic Bacteria.</title>
        <authorList>
            <person name="Herlambang A."/>
            <person name="Guo Y."/>
            <person name="Takashima Y."/>
            <person name="Narisawa K."/>
            <person name="Ohta H."/>
            <person name="Nishizawa T."/>
        </authorList>
    </citation>
    <scope>NUCLEOTIDE SEQUENCE</scope>
    <source>
        <strain evidence="16">E1425</strain>
    </source>
</reference>
<keyword evidence="6" id="KW-0378">Hydrolase</keyword>
<dbReference type="EMBL" id="BQFW01000004">
    <property type="protein sequence ID" value="GJJ70694.1"/>
    <property type="molecule type" value="Genomic_DNA"/>
</dbReference>
<evidence type="ECO:0000259" key="14">
    <source>
        <dbReference type="SMART" id="SM00382"/>
    </source>
</evidence>
<evidence type="ECO:0000313" key="17">
    <source>
        <dbReference type="Proteomes" id="UP000827284"/>
    </source>
</evidence>
<comment type="similarity">
    <text evidence="2">Belongs to the AAA ATPase family. BCS1 subfamily.</text>
</comment>
<name>A0A9P3H5V4_9FUNG</name>
<dbReference type="InterPro" id="IPR027417">
    <property type="entry name" value="P-loop_NTPase"/>
</dbReference>
<evidence type="ECO:0000256" key="11">
    <source>
        <dbReference type="ARBA" id="ARBA00048778"/>
    </source>
</evidence>
<accession>A0A9P3H5V4</accession>
<keyword evidence="7 12" id="KW-0067">ATP-binding</keyword>
<keyword evidence="9" id="KW-0496">Mitochondrion</keyword>
<dbReference type="PANTHER" id="PTHR23070">
    <property type="entry name" value="BCS1 AAA-TYPE ATPASE"/>
    <property type="match status" value="1"/>
</dbReference>
<dbReference type="SMART" id="SM00382">
    <property type="entry name" value="AAA"/>
    <property type="match status" value="1"/>
</dbReference>
<dbReference type="InterPro" id="IPR057495">
    <property type="entry name" value="AAA_lid_BCS1"/>
</dbReference>
<dbReference type="GO" id="GO:0016887">
    <property type="term" value="F:ATP hydrolysis activity"/>
    <property type="evidence" value="ECO:0007669"/>
    <property type="project" value="InterPro"/>
</dbReference>
<dbReference type="CDD" id="cd19510">
    <property type="entry name" value="RecA-like_BCS1"/>
    <property type="match status" value="1"/>
</dbReference>
<dbReference type="GO" id="GO:0005524">
    <property type="term" value="F:ATP binding"/>
    <property type="evidence" value="ECO:0007669"/>
    <property type="project" value="UniProtKB-KW"/>
</dbReference>
<evidence type="ECO:0000256" key="4">
    <source>
        <dbReference type="ARBA" id="ARBA00022741"/>
    </source>
</evidence>
<protein>
    <submittedName>
        <fullName evidence="16">Mitochondrial chaperone BCS1</fullName>
    </submittedName>
</protein>
<dbReference type="PROSITE" id="PS00674">
    <property type="entry name" value="AAA"/>
    <property type="match status" value="1"/>
</dbReference>
<dbReference type="Pfam" id="PF08740">
    <property type="entry name" value="BCS1_N"/>
    <property type="match status" value="1"/>
</dbReference>
<dbReference type="FunFam" id="3.40.50.300:FF:000768">
    <property type="entry name" value="Probable mitochondrial chaperone bcs1"/>
    <property type="match status" value="1"/>
</dbReference>
<evidence type="ECO:0000256" key="1">
    <source>
        <dbReference type="ARBA" id="ARBA00004434"/>
    </source>
</evidence>
<keyword evidence="10" id="KW-0472">Membrane</keyword>
<evidence type="ECO:0000256" key="8">
    <source>
        <dbReference type="ARBA" id="ARBA00022989"/>
    </source>
</evidence>
<dbReference type="GO" id="GO:0034551">
    <property type="term" value="P:mitochondrial respiratory chain complex III assembly"/>
    <property type="evidence" value="ECO:0007669"/>
    <property type="project" value="UniProtKB-ARBA"/>
</dbReference>
<evidence type="ECO:0000256" key="5">
    <source>
        <dbReference type="ARBA" id="ARBA00022792"/>
    </source>
</evidence>
<dbReference type="GO" id="GO:0005743">
    <property type="term" value="C:mitochondrial inner membrane"/>
    <property type="evidence" value="ECO:0007669"/>
    <property type="project" value="UniProtKB-SubCell"/>
</dbReference>